<dbReference type="PANTHER" id="PTHR43644">
    <property type="entry name" value="NA(+)-TRANSLOCATING NADH-QUINONE REDUCTASE SUBUNIT"/>
    <property type="match status" value="1"/>
</dbReference>
<evidence type="ECO:0000256" key="3">
    <source>
        <dbReference type="ARBA" id="ARBA00004533"/>
    </source>
</evidence>
<comment type="subcellular location">
    <subcellularLocation>
        <location evidence="3">Cell inner membrane</location>
    </subcellularLocation>
    <subcellularLocation>
        <location evidence="27">Cell membrane</location>
        <topology evidence="27">Single-pass membrane protein</topology>
    </subcellularLocation>
</comment>
<dbReference type="SUPFAM" id="SSF63380">
    <property type="entry name" value="Riboflavin synthase domain-like"/>
    <property type="match status" value="1"/>
</dbReference>
<dbReference type="GO" id="GO:0046872">
    <property type="term" value="F:metal ion binding"/>
    <property type="evidence" value="ECO:0007669"/>
    <property type="project" value="UniProtKB-KW"/>
</dbReference>
<dbReference type="InterPro" id="IPR008333">
    <property type="entry name" value="Cbr1-like_FAD-bd_dom"/>
</dbReference>
<dbReference type="PIRSF" id="PIRSF000044">
    <property type="entry name" value="Cis_Diol_DH_RD"/>
    <property type="match status" value="1"/>
</dbReference>
<evidence type="ECO:0000256" key="19">
    <source>
        <dbReference type="ARBA" id="ARBA00023053"/>
    </source>
</evidence>
<dbReference type="SUPFAM" id="SSF52343">
    <property type="entry name" value="Ferredoxin reductase-like, C-terminal NADP-linked domain"/>
    <property type="match status" value="1"/>
</dbReference>
<reference evidence="30" key="1">
    <citation type="submission" date="2019-02" db="EMBL/GenBank/DDBJ databases">
        <authorList>
            <person name="Gruber-Vodicka R. H."/>
            <person name="Seah K. B. B."/>
        </authorList>
    </citation>
    <scope>NUCLEOTIDE SEQUENCE</scope>
    <source>
        <strain evidence="30">BECK_S313</strain>
    </source>
</reference>
<evidence type="ECO:0000256" key="4">
    <source>
        <dbReference type="ARBA" id="ARBA00005570"/>
    </source>
</evidence>
<protein>
    <recommendedName>
        <fullName evidence="7 27">Na(+)-translocating NADH-quinone reductase subunit F</fullName>
        <shortName evidence="27">Na(+)-NQR subunit F</shortName>
        <shortName evidence="27">Na(+)-translocating NQR subunit F</shortName>
        <ecNumber evidence="6 27">7.2.1.1</ecNumber>
    </recommendedName>
    <alternativeName>
        <fullName evidence="25 27">NQR complex subunit F</fullName>
    </alternativeName>
    <alternativeName>
        <fullName evidence="24 27">NQR-1 subunit F</fullName>
    </alternativeName>
</protein>
<gene>
    <name evidence="27" type="primary">nqrF</name>
    <name evidence="30" type="ORF">BECKLPF1236B_GA0070989_10597</name>
</gene>
<evidence type="ECO:0000256" key="16">
    <source>
        <dbReference type="ARBA" id="ARBA00023004"/>
    </source>
</evidence>
<comment type="catalytic activity">
    <reaction evidence="26 27">
        <text>a ubiquinone + n Na(+)(in) + NADH + H(+) = a ubiquinol + n Na(+)(out) + NAD(+)</text>
        <dbReference type="Rhea" id="RHEA:47748"/>
        <dbReference type="Rhea" id="RHEA-COMP:9565"/>
        <dbReference type="Rhea" id="RHEA-COMP:9566"/>
        <dbReference type="ChEBI" id="CHEBI:15378"/>
        <dbReference type="ChEBI" id="CHEBI:16389"/>
        <dbReference type="ChEBI" id="CHEBI:17976"/>
        <dbReference type="ChEBI" id="CHEBI:29101"/>
        <dbReference type="ChEBI" id="CHEBI:57540"/>
        <dbReference type="ChEBI" id="CHEBI:57945"/>
        <dbReference type="EC" id="7.2.1.1"/>
    </reaction>
</comment>
<comment type="similarity">
    <text evidence="4 27">Belongs to the NqrF family.</text>
</comment>
<dbReference type="Gene3D" id="3.40.50.80">
    <property type="entry name" value="Nucleotide-binding domain of ferredoxin-NADP reductase (FNR) module"/>
    <property type="match status" value="1"/>
</dbReference>
<dbReference type="CDD" id="cd06188">
    <property type="entry name" value="NADH_quinone_reductase"/>
    <property type="match status" value="1"/>
</dbReference>
<proteinExistence type="inferred from homology"/>
<dbReference type="Pfam" id="PF00111">
    <property type="entry name" value="Fer2"/>
    <property type="match status" value="1"/>
</dbReference>
<dbReference type="SUPFAM" id="SSF54292">
    <property type="entry name" value="2Fe-2S ferredoxin-like"/>
    <property type="match status" value="1"/>
</dbReference>
<keyword evidence="8 27" id="KW-0813">Transport</keyword>
<dbReference type="EMBL" id="CAADFK010000059">
    <property type="protein sequence ID" value="VFK14261.1"/>
    <property type="molecule type" value="Genomic_DNA"/>
</dbReference>
<feature type="domain" description="FAD-binding FR-type" evidence="29">
    <location>
        <begin position="128"/>
        <end position="268"/>
    </location>
</feature>
<keyword evidence="9 27" id="KW-1003">Cell membrane</keyword>
<evidence type="ECO:0000256" key="24">
    <source>
        <dbReference type="ARBA" id="ARBA00030032"/>
    </source>
</evidence>
<dbReference type="PANTHER" id="PTHR43644:SF1">
    <property type="entry name" value="NAD(P)H-FLAVIN REDUCTASE"/>
    <property type="match status" value="1"/>
</dbReference>
<organism evidence="30">
    <name type="scientific">Candidatus Kentrum sp. LPFa</name>
    <dbReference type="NCBI Taxonomy" id="2126335"/>
    <lineage>
        <taxon>Bacteria</taxon>
        <taxon>Pseudomonadati</taxon>
        <taxon>Pseudomonadota</taxon>
        <taxon>Gammaproteobacteria</taxon>
        <taxon>Candidatus Kentrum</taxon>
    </lineage>
</organism>
<keyword evidence="22 27" id="KW-0472">Membrane</keyword>
<dbReference type="Pfam" id="PF00970">
    <property type="entry name" value="FAD_binding_6"/>
    <property type="match status" value="1"/>
</dbReference>
<evidence type="ECO:0000256" key="8">
    <source>
        <dbReference type="ARBA" id="ARBA00022448"/>
    </source>
</evidence>
<keyword evidence="23 27" id="KW-0739">Sodium transport</keyword>
<evidence type="ECO:0000256" key="25">
    <source>
        <dbReference type="ARBA" id="ARBA00030787"/>
    </source>
</evidence>
<keyword evidence="17 27" id="KW-0411">Iron-sulfur</keyword>
<evidence type="ECO:0000256" key="22">
    <source>
        <dbReference type="ARBA" id="ARBA00023136"/>
    </source>
</evidence>
<dbReference type="GO" id="GO:0005886">
    <property type="term" value="C:plasma membrane"/>
    <property type="evidence" value="ECO:0007669"/>
    <property type="project" value="UniProtKB-SubCell"/>
</dbReference>
<sequence>MLEITLSVVMFTIIVLFFVFIILGARRKLVSTGNVTVMVNEEREVQVPVGMKLLGALANARLFIPSACGGGGTCGQCRIRVFEGGGAILPTETSFITKREATEGARLSCQVAVKQNMRIQVPDEVFGVKKWECRVRSNRSVATFIKELVLELPEGENVNFRAGGYIQIECPPHDLKYADFEIEPQFRDEWDRHDLWRFESKVKETTVRAYSMASYPGEKGIIMLNVRIASPPPNAPDAPPGIMSSYIFNLKPEDKVTISGPFGEFFARDTDHEMVFIGGGAGMAPMRSHIFDQLLRLETKRKITFWYGARSKREIFYQEDFDQLQAENENFKWFVALSDPQPEDDWTGPTGFIHNVLRDNYLTDHPAPEDCEYYMCGPPMMNSAVITMLEDLGIERENIMLDDFGG</sequence>
<keyword evidence="27" id="KW-0812">Transmembrane</keyword>
<feature type="binding site" evidence="27">
    <location>
        <position position="68"/>
    </location>
    <ligand>
        <name>[2Fe-2S] cluster</name>
        <dbReference type="ChEBI" id="CHEBI:190135"/>
    </ligand>
</feature>
<evidence type="ECO:0000256" key="20">
    <source>
        <dbReference type="ARBA" id="ARBA00023065"/>
    </source>
</evidence>
<dbReference type="InterPro" id="IPR001041">
    <property type="entry name" value="2Fe-2S_ferredoxin-type"/>
</dbReference>
<dbReference type="InterPro" id="IPR001709">
    <property type="entry name" value="Flavoprot_Pyr_Nucl_cyt_Rdtase"/>
</dbReference>
<feature type="domain" description="2Fe-2S ferredoxin-type" evidence="28">
    <location>
        <begin position="33"/>
        <end position="125"/>
    </location>
</feature>
<evidence type="ECO:0000259" key="28">
    <source>
        <dbReference type="PROSITE" id="PS51085"/>
    </source>
</evidence>
<dbReference type="InterPro" id="IPR017938">
    <property type="entry name" value="Riboflavin_synthase-like_b-brl"/>
</dbReference>
<keyword evidence="13 27" id="KW-0479">Metal-binding</keyword>
<comment type="cofactor">
    <cofactor evidence="27">
        <name>[2Fe-2S] cluster</name>
        <dbReference type="ChEBI" id="CHEBI:190135"/>
    </cofactor>
    <text evidence="27">Binds 1 [2Fe-2S] cluster.</text>
</comment>
<evidence type="ECO:0000256" key="2">
    <source>
        <dbReference type="ARBA" id="ARBA00002972"/>
    </source>
</evidence>
<dbReference type="InterPro" id="IPR012675">
    <property type="entry name" value="Beta-grasp_dom_sf"/>
</dbReference>
<evidence type="ECO:0000256" key="11">
    <source>
        <dbReference type="ARBA" id="ARBA00022630"/>
    </source>
</evidence>
<evidence type="ECO:0000256" key="10">
    <source>
        <dbReference type="ARBA" id="ARBA00022519"/>
    </source>
</evidence>
<evidence type="ECO:0000256" key="12">
    <source>
        <dbReference type="ARBA" id="ARBA00022714"/>
    </source>
</evidence>
<comment type="cofactor">
    <cofactor evidence="1 27">
        <name>FAD</name>
        <dbReference type="ChEBI" id="CHEBI:57692"/>
    </cofactor>
</comment>
<dbReference type="InterPro" id="IPR017927">
    <property type="entry name" value="FAD-bd_FR_type"/>
</dbReference>
<dbReference type="InterPro" id="IPR010205">
    <property type="entry name" value="NqrF"/>
</dbReference>
<dbReference type="Gene3D" id="3.10.20.30">
    <property type="match status" value="1"/>
</dbReference>
<evidence type="ECO:0000256" key="23">
    <source>
        <dbReference type="ARBA" id="ARBA00023201"/>
    </source>
</evidence>
<dbReference type="HAMAP" id="MF_00430">
    <property type="entry name" value="NqrF"/>
    <property type="match status" value="1"/>
</dbReference>
<feature type="transmembrane region" description="Helical" evidence="27">
    <location>
        <begin position="6"/>
        <end position="25"/>
    </location>
</feature>
<comment type="subunit">
    <text evidence="5 27">Composed of six subunits; NqrA, NqrB, NqrC, NqrD, NqrE and NqrF.</text>
</comment>
<feature type="binding site" evidence="27">
    <location>
        <position position="109"/>
    </location>
    <ligand>
        <name>[2Fe-2S] cluster</name>
        <dbReference type="ChEBI" id="CHEBI:190135"/>
    </ligand>
</feature>
<keyword evidence="20 27" id="KW-0406">Ion transport</keyword>
<keyword evidence="16 27" id="KW-0408">Iron</keyword>
<name>A0A450WBD1_9GAMM</name>
<keyword evidence="27" id="KW-1133">Transmembrane helix</keyword>
<evidence type="ECO:0000256" key="18">
    <source>
        <dbReference type="ARBA" id="ARBA00023027"/>
    </source>
</evidence>
<evidence type="ECO:0000256" key="26">
    <source>
        <dbReference type="ARBA" id="ARBA00048891"/>
    </source>
</evidence>
<dbReference type="PROSITE" id="PS51384">
    <property type="entry name" value="FAD_FR"/>
    <property type="match status" value="1"/>
</dbReference>
<dbReference type="PRINTS" id="PR00371">
    <property type="entry name" value="FPNCR"/>
</dbReference>
<evidence type="ECO:0000256" key="21">
    <source>
        <dbReference type="ARBA" id="ARBA00023075"/>
    </source>
</evidence>
<evidence type="ECO:0000256" key="9">
    <source>
        <dbReference type="ARBA" id="ARBA00022475"/>
    </source>
</evidence>
<evidence type="ECO:0000256" key="15">
    <source>
        <dbReference type="ARBA" id="ARBA00022967"/>
    </source>
</evidence>
<evidence type="ECO:0000256" key="7">
    <source>
        <dbReference type="ARBA" id="ARBA00019729"/>
    </source>
</evidence>
<keyword evidence="12 27" id="KW-0001">2Fe-2S</keyword>
<evidence type="ECO:0000256" key="17">
    <source>
        <dbReference type="ARBA" id="ARBA00023014"/>
    </source>
</evidence>
<evidence type="ECO:0000256" key="5">
    <source>
        <dbReference type="ARBA" id="ARBA00011309"/>
    </source>
</evidence>
<accession>A0A450WBD1</accession>
<keyword evidence="11 27" id="KW-0285">Flavoprotein</keyword>
<dbReference type="InterPro" id="IPR039261">
    <property type="entry name" value="FNR_nucleotide-bd"/>
</dbReference>
<dbReference type="PROSITE" id="PS51085">
    <property type="entry name" value="2FE2S_FER_2"/>
    <property type="match status" value="1"/>
</dbReference>
<keyword evidence="19 27" id="KW-0915">Sodium</keyword>
<dbReference type="GO" id="GO:0016655">
    <property type="term" value="F:oxidoreductase activity, acting on NAD(P)H, quinone or similar compound as acceptor"/>
    <property type="evidence" value="ECO:0007669"/>
    <property type="project" value="InterPro"/>
</dbReference>
<evidence type="ECO:0000256" key="14">
    <source>
        <dbReference type="ARBA" id="ARBA00022827"/>
    </source>
</evidence>
<dbReference type="InterPro" id="IPR036010">
    <property type="entry name" value="2Fe-2S_ferredoxin-like_sf"/>
</dbReference>
<evidence type="ECO:0000256" key="1">
    <source>
        <dbReference type="ARBA" id="ARBA00001974"/>
    </source>
</evidence>
<dbReference type="GO" id="GO:0006814">
    <property type="term" value="P:sodium ion transport"/>
    <property type="evidence" value="ECO:0007669"/>
    <property type="project" value="UniProtKB-UniRule"/>
</dbReference>
<dbReference type="GO" id="GO:0051537">
    <property type="term" value="F:2 iron, 2 sulfur cluster binding"/>
    <property type="evidence" value="ECO:0007669"/>
    <property type="project" value="UniProtKB-KW"/>
</dbReference>
<evidence type="ECO:0000259" key="29">
    <source>
        <dbReference type="PROSITE" id="PS51384"/>
    </source>
</evidence>
<keyword evidence="10" id="KW-0997">Cell inner membrane</keyword>
<dbReference type="NCBIfam" id="TIGR01941">
    <property type="entry name" value="nqrF"/>
    <property type="match status" value="1"/>
</dbReference>
<feature type="binding site" evidence="27">
    <location>
        <position position="77"/>
    </location>
    <ligand>
        <name>[2Fe-2S] cluster</name>
        <dbReference type="ChEBI" id="CHEBI:190135"/>
    </ligand>
</feature>
<feature type="binding site" evidence="27">
    <location>
        <position position="74"/>
    </location>
    <ligand>
        <name>[2Fe-2S] cluster</name>
        <dbReference type="ChEBI" id="CHEBI:190135"/>
    </ligand>
</feature>
<keyword evidence="21 27" id="KW-0830">Ubiquinone</keyword>
<dbReference type="InterPro" id="IPR001433">
    <property type="entry name" value="OxRdtase_FAD/NAD-bd"/>
</dbReference>
<dbReference type="GO" id="GO:0009055">
    <property type="term" value="F:electron transfer activity"/>
    <property type="evidence" value="ECO:0007669"/>
    <property type="project" value="UniProtKB-UniRule"/>
</dbReference>
<evidence type="ECO:0000256" key="27">
    <source>
        <dbReference type="HAMAP-Rule" id="MF_00430"/>
    </source>
</evidence>
<keyword evidence="14 27" id="KW-0274">FAD</keyword>
<comment type="function">
    <text evidence="2 27">NQR complex catalyzes the reduction of ubiquinone-1 to ubiquinol by two successive reactions, coupled with the transport of Na(+) ions from the cytoplasm to the periplasm. The first step is catalyzed by NqrF, which accepts electrons from NADH and reduces ubiquinone-1 to ubisemiquinone by a one-electron transfer pathway.</text>
</comment>
<evidence type="ECO:0000256" key="6">
    <source>
        <dbReference type="ARBA" id="ARBA00013099"/>
    </source>
</evidence>
<dbReference type="AlphaFoldDB" id="A0A450WBD1"/>
<dbReference type="FunFam" id="3.40.50.80:FF:000014">
    <property type="entry name" value="Na(+)-translocating NADH-quinone reductase subunit F"/>
    <property type="match status" value="1"/>
</dbReference>
<dbReference type="Pfam" id="PF00175">
    <property type="entry name" value="NAD_binding_1"/>
    <property type="match status" value="1"/>
</dbReference>
<keyword evidence="15 27" id="KW-1278">Translocase</keyword>
<dbReference type="EC" id="7.2.1.1" evidence="6 27"/>
<dbReference type="Gene3D" id="2.40.30.10">
    <property type="entry name" value="Translation factors"/>
    <property type="match status" value="1"/>
</dbReference>
<keyword evidence="18 27" id="KW-0520">NAD</keyword>
<evidence type="ECO:0000313" key="30">
    <source>
        <dbReference type="EMBL" id="VFK14261.1"/>
    </source>
</evidence>
<evidence type="ECO:0000256" key="13">
    <source>
        <dbReference type="ARBA" id="ARBA00022723"/>
    </source>
</evidence>